<gene>
    <name evidence="4" type="ORF">E1163_05540</name>
</gene>
<dbReference type="InterPro" id="IPR040234">
    <property type="entry name" value="QC/QCL"/>
</dbReference>
<evidence type="ECO:0000256" key="2">
    <source>
        <dbReference type="ARBA" id="ARBA00023315"/>
    </source>
</evidence>
<evidence type="ECO:0000313" key="4">
    <source>
        <dbReference type="EMBL" id="MTI24403.1"/>
    </source>
</evidence>
<dbReference type="Proteomes" id="UP000798808">
    <property type="component" value="Unassembled WGS sequence"/>
</dbReference>
<comment type="caution">
    <text evidence="4">The sequence shown here is derived from an EMBL/GenBank/DDBJ whole genome shotgun (WGS) entry which is preliminary data.</text>
</comment>
<dbReference type="PANTHER" id="PTHR12283:SF6">
    <property type="entry name" value="GLUTAMINYL-PEPTIDE CYCLOTRANSFERASE-RELATED"/>
    <property type="match status" value="1"/>
</dbReference>
<protein>
    <submittedName>
        <fullName evidence="4">M28 family peptidase</fullName>
    </submittedName>
</protein>
<feature type="non-terminal residue" evidence="4">
    <location>
        <position position="1"/>
    </location>
</feature>
<dbReference type="Gene3D" id="3.40.630.10">
    <property type="entry name" value="Zn peptidases"/>
    <property type="match status" value="1"/>
</dbReference>
<proteinExistence type="predicted"/>
<sequence length="313" mass="35441">CNGDKKKETQVVEEEKTVQVPNFNPDSAYQFIKHQVDFGPRVPNTPAHRQAGEYFISKFESYGAKVQTQDFEATTFDNHTLNLRNIIASFYPEKSKRILLAAHWDSRPYADKDVERPNEPIAGANDGASGVGVLLEVARVLSESNPPDVGVDIILFDGEDWGELHNGQSIELPGNLDSWWCLGSQYWSKNKHDKGYSAYYGILFDMVGAKGAQFPMEESSMYYARSIVEKVWSRAEKLGFSNYFIRKQPGGITDDHVFVNQYAKIPMIDIVHYDPANGYFGDFHHSHKDDMEIISKETLEAVGQTTMGVIYYE</sequence>
<accession>A0ABW9RK53</accession>
<name>A0ABW9RK53_9BACT</name>
<feature type="domain" description="Peptidase M28" evidence="3">
    <location>
        <begin position="85"/>
        <end position="307"/>
    </location>
</feature>
<dbReference type="PANTHER" id="PTHR12283">
    <property type="entry name" value="GLUTAMINYL-PEPTIDE CYCLOTRANSFERASE"/>
    <property type="match status" value="1"/>
</dbReference>
<organism evidence="4 5">
    <name type="scientific">Fulvivirga kasyanovii</name>
    <dbReference type="NCBI Taxonomy" id="396812"/>
    <lineage>
        <taxon>Bacteria</taxon>
        <taxon>Pseudomonadati</taxon>
        <taxon>Bacteroidota</taxon>
        <taxon>Cytophagia</taxon>
        <taxon>Cytophagales</taxon>
        <taxon>Fulvivirgaceae</taxon>
        <taxon>Fulvivirga</taxon>
    </lineage>
</organism>
<dbReference type="SUPFAM" id="SSF53187">
    <property type="entry name" value="Zn-dependent exopeptidases"/>
    <property type="match status" value="1"/>
</dbReference>
<evidence type="ECO:0000256" key="1">
    <source>
        <dbReference type="ARBA" id="ARBA00022679"/>
    </source>
</evidence>
<evidence type="ECO:0000313" key="5">
    <source>
        <dbReference type="Proteomes" id="UP000798808"/>
    </source>
</evidence>
<dbReference type="EMBL" id="SMLW01000407">
    <property type="protein sequence ID" value="MTI24403.1"/>
    <property type="molecule type" value="Genomic_DNA"/>
</dbReference>
<evidence type="ECO:0000259" key="3">
    <source>
        <dbReference type="Pfam" id="PF04389"/>
    </source>
</evidence>
<dbReference type="RefSeq" id="WP_155170347.1">
    <property type="nucleotide sequence ID" value="NZ_SMLW01000407.1"/>
</dbReference>
<keyword evidence="2" id="KW-0012">Acyltransferase</keyword>
<keyword evidence="5" id="KW-1185">Reference proteome</keyword>
<keyword evidence="1" id="KW-0808">Transferase</keyword>
<dbReference type="InterPro" id="IPR007484">
    <property type="entry name" value="Peptidase_M28"/>
</dbReference>
<reference evidence="4 5" key="1">
    <citation type="submission" date="2019-02" db="EMBL/GenBank/DDBJ databases">
        <authorList>
            <person name="Goldberg S.R."/>
            <person name="Haltli B.A."/>
            <person name="Correa H."/>
            <person name="Russell K.G."/>
        </authorList>
    </citation>
    <scope>NUCLEOTIDE SEQUENCE [LARGE SCALE GENOMIC DNA]</scope>
    <source>
        <strain evidence="4 5">JCM 16186</strain>
    </source>
</reference>
<dbReference type="Pfam" id="PF04389">
    <property type="entry name" value="Peptidase_M28"/>
    <property type="match status" value="1"/>
</dbReference>